<dbReference type="InterPro" id="IPR002109">
    <property type="entry name" value="Glutaredoxin"/>
</dbReference>
<organism evidence="5 6">
    <name type="scientific">Candidatus Muproteobacteria bacterium RBG_16_65_34</name>
    <dbReference type="NCBI Taxonomy" id="1817760"/>
    <lineage>
        <taxon>Bacteria</taxon>
        <taxon>Pseudomonadati</taxon>
        <taxon>Pseudomonadota</taxon>
        <taxon>Candidatus Muproteobacteria</taxon>
    </lineage>
</organism>
<dbReference type="Pfam" id="PF00462">
    <property type="entry name" value="Glutaredoxin"/>
    <property type="match status" value="1"/>
</dbReference>
<evidence type="ECO:0000313" key="6">
    <source>
        <dbReference type="Proteomes" id="UP000178885"/>
    </source>
</evidence>
<evidence type="ECO:0000256" key="2">
    <source>
        <dbReference type="SAM" id="SignalP"/>
    </source>
</evidence>
<dbReference type="InterPro" id="IPR036249">
    <property type="entry name" value="Thioredoxin-like_sf"/>
</dbReference>
<feature type="signal peptide" evidence="2">
    <location>
        <begin position="1"/>
        <end position="22"/>
    </location>
</feature>
<evidence type="ECO:0000259" key="3">
    <source>
        <dbReference type="Pfam" id="PF00462"/>
    </source>
</evidence>
<accession>A0A1F6TTN2</accession>
<dbReference type="Pfam" id="PF13511">
    <property type="entry name" value="DUF4124"/>
    <property type="match status" value="1"/>
</dbReference>
<evidence type="ECO:0000259" key="4">
    <source>
        <dbReference type="Pfam" id="PF13511"/>
    </source>
</evidence>
<protein>
    <submittedName>
        <fullName evidence="5">Uncharacterized protein</fullName>
    </submittedName>
</protein>
<name>A0A1F6TTN2_9PROT</name>
<reference evidence="5 6" key="1">
    <citation type="journal article" date="2016" name="Nat. Commun.">
        <title>Thousands of microbial genomes shed light on interconnected biogeochemical processes in an aquifer system.</title>
        <authorList>
            <person name="Anantharaman K."/>
            <person name="Brown C.T."/>
            <person name="Hug L.A."/>
            <person name="Sharon I."/>
            <person name="Castelle C.J."/>
            <person name="Probst A.J."/>
            <person name="Thomas B.C."/>
            <person name="Singh A."/>
            <person name="Wilkins M.J."/>
            <person name="Karaoz U."/>
            <person name="Brodie E.L."/>
            <person name="Williams K.H."/>
            <person name="Hubbard S.S."/>
            <person name="Banfield J.F."/>
        </authorList>
    </citation>
    <scope>NUCLEOTIDE SEQUENCE [LARGE SCALE GENOMIC DNA]</scope>
</reference>
<dbReference type="CDD" id="cd02976">
    <property type="entry name" value="NrdH"/>
    <property type="match status" value="1"/>
</dbReference>
<dbReference type="PROSITE" id="PS51354">
    <property type="entry name" value="GLUTAREDOXIN_2"/>
    <property type="match status" value="1"/>
</dbReference>
<feature type="domain" description="DUF4124" evidence="4">
    <location>
        <begin position="12"/>
        <end position="64"/>
    </location>
</feature>
<dbReference type="Gene3D" id="3.40.30.10">
    <property type="entry name" value="Glutaredoxin"/>
    <property type="match status" value="1"/>
</dbReference>
<feature type="domain" description="Glutaredoxin" evidence="3">
    <location>
        <begin position="77"/>
        <end position="135"/>
    </location>
</feature>
<evidence type="ECO:0000256" key="1">
    <source>
        <dbReference type="SAM" id="MobiDB-lite"/>
    </source>
</evidence>
<feature type="chain" id="PRO_5009526840" evidence="2">
    <location>
        <begin position="23"/>
        <end position="167"/>
    </location>
</feature>
<dbReference type="PANTHER" id="PTHR34386">
    <property type="entry name" value="GLUTAREDOXIN"/>
    <property type="match status" value="1"/>
</dbReference>
<comment type="caution">
    <text evidence="5">The sequence shown here is derived from an EMBL/GenBank/DDBJ whole genome shotgun (WGS) entry which is preliminary data.</text>
</comment>
<dbReference type="SUPFAM" id="SSF52833">
    <property type="entry name" value="Thioredoxin-like"/>
    <property type="match status" value="1"/>
</dbReference>
<dbReference type="PANTHER" id="PTHR34386:SF1">
    <property type="entry name" value="GLUTAREDOXIN-LIKE PROTEIN NRDH"/>
    <property type="match status" value="1"/>
</dbReference>
<dbReference type="GO" id="GO:0045454">
    <property type="term" value="P:cell redox homeostasis"/>
    <property type="evidence" value="ECO:0007669"/>
    <property type="project" value="TreeGrafter"/>
</dbReference>
<dbReference type="GO" id="GO:0009055">
    <property type="term" value="F:electron transfer activity"/>
    <property type="evidence" value="ECO:0007669"/>
    <property type="project" value="TreeGrafter"/>
</dbReference>
<feature type="compositionally biased region" description="Basic and acidic residues" evidence="1">
    <location>
        <begin position="158"/>
        <end position="167"/>
    </location>
</feature>
<dbReference type="AlphaFoldDB" id="A0A1F6TTN2"/>
<keyword evidence="2" id="KW-0732">Signal</keyword>
<gene>
    <name evidence="5" type="ORF">A2151_04150</name>
</gene>
<feature type="region of interest" description="Disordered" evidence="1">
    <location>
        <begin position="147"/>
        <end position="167"/>
    </location>
</feature>
<evidence type="ECO:0000313" key="5">
    <source>
        <dbReference type="EMBL" id="OGI48426.1"/>
    </source>
</evidence>
<dbReference type="InterPro" id="IPR051548">
    <property type="entry name" value="Grx-like_ET"/>
</dbReference>
<dbReference type="STRING" id="1817760.A2151_04150"/>
<sequence>MSGKTVFLVAALWALAVPAAHGGKLYKWVDKDGNVSYHDQPPLPSEPGYRVEEKAIRGSEKPAPKGNLEEIAAKNPIVLYTIPKCSGCDLARMYFQKRKLPFTEKSVESDVTSQDELKQKSGGYSVPTILIGTKVMRGFMESLLDGELDQAGYPNPEAAEKDKEAKP</sequence>
<dbReference type="EMBL" id="MFSU01000028">
    <property type="protein sequence ID" value="OGI48426.1"/>
    <property type="molecule type" value="Genomic_DNA"/>
</dbReference>
<dbReference type="InterPro" id="IPR025392">
    <property type="entry name" value="DUF4124"/>
</dbReference>
<dbReference type="Proteomes" id="UP000178885">
    <property type="component" value="Unassembled WGS sequence"/>
</dbReference>
<proteinExistence type="predicted"/>